<organism evidence="6 7">
    <name type="scientific">Phyllosticta citricarpa</name>
    <dbReference type="NCBI Taxonomy" id="55181"/>
    <lineage>
        <taxon>Eukaryota</taxon>
        <taxon>Fungi</taxon>
        <taxon>Dikarya</taxon>
        <taxon>Ascomycota</taxon>
        <taxon>Pezizomycotina</taxon>
        <taxon>Dothideomycetes</taxon>
        <taxon>Dothideomycetes incertae sedis</taxon>
        <taxon>Botryosphaeriales</taxon>
        <taxon>Phyllostictaceae</taxon>
        <taxon>Phyllosticta</taxon>
    </lineage>
</organism>
<evidence type="ECO:0000256" key="4">
    <source>
        <dbReference type="SAM" id="SignalP"/>
    </source>
</evidence>
<feature type="domain" description="Survival protein SurE-like phosphatase/nucleotidase" evidence="5">
    <location>
        <begin position="66"/>
        <end position="283"/>
    </location>
</feature>
<proteinExistence type="inferred from homology"/>
<comment type="similarity">
    <text evidence="1">Belongs to the SurE nucleotidase family.</text>
</comment>
<evidence type="ECO:0000256" key="2">
    <source>
        <dbReference type="ARBA" id="ARBA00022723"/>
    </source>
</evidence>
<gene>
    <name evidence="6" type="ORF">IWX46DRAFT_602295</name>
</gene>
<dbReference type="Proteomes" id="UP001365128">
    <property type="component" value="Unassembled WGS sequence"/>
</dbReference>
<keyword evidence="7" id="KW-1185">Reference proteome</keyword>
<reference evidence="6 7" key="1">
    <citation type="submission" date="2024-04" db="EMBL/GenBank/DDBJ databases">
        <title>Phyllosticta paracitricarpa is synonymous to the EU quarantine fungus P. citricarpa based on phylogenomic analyses.</title>
        <authorList>
            <consortium name="Lawrence Berkeley National Laboratory"/>
            <person name="Van Ingen-Buijs V.A."/>
            <person name="Van Westerhoven A.C."/>
            <person name="Haridas S."/>
            <person name="Skiadas P."/>
            <person name="Martin F."/>
            <person name="Groenewald J.Z."/>
            <person name="Crous P.W."/>
            <person name="Seidl M.F."/>
        </authorList>
    </citation>
    <scope>NUCLEOTIDE SEQUENCE [LARGE SCALE GENOMIC DNA]</scope>
    <source>
        <strain evidence="6 7">CBS 122670</strain>
    </source>
</reference>
<feature type="chain" id="PRO_5045515619" evidence="4">
    <location>
        <begin position="21"/>
        <end position="390"/>
    </location>
</feature>
<feature type="signal peptide" evidence="4">
    <location>
        <begin position="1"/>
        <end position="20"/>
    </location>
</feature>
<evidence type="ECO:0000313" key="7">
    <source>
        <dbReference type="Proteomes" id="UP001365128"/>
    </source>
</evidence>
<dbReference type="InterPro" id="IPR002828">
    <property type="entry name" value="SurE-like_Pase/nucleotidase"/>
</dbReference>
<comment type="caution">
    <text evidence="6">The sequence shown here is derived from an EMBL/GenBank/DDBJ whole genome shotgun (WGS) entry which is preliminary data.</text>
</comment>
<keyword evidence="4" id="KW-0732">Signal</keyword>
<dbReference type="SUPFAM" id="SSF64167">
    <property type="entry name" value="SurE-like"/>
    <property type="match status" value="1"/>
</dbReference>
<protein>
    <submittedName>
        <fullName evidence="6">Survival protein sure-like phosphatase/nucleotidase</fullName>
    </submittedName>
</protein>
<dbReference type="Pfam" id="PF01975">
    <property type="entry name" value="SurE"/>
    <property type="match status" value="1"/>
</dbReference>
<evidence type="ECO:0000259" key="5">
    <source>
        <dbReference type="Pfam" id="PF01975"/>
    </source>
</evidence>
<keyword evidence="2" id="KW-0479">Metal-binding</keyword>
<dbReference type="PANTHER" id="PTHR30457:SF0">
    <property type="entry name" value="PHOSPHATASE, PUTATIVE (AFU_ORTHOLOGUE AFUA_4G01070)-RELATED"/>
    <property type="match status" value="1"/>
</dbReference>
<keyword evidence="3" id="KW-0378">Hydrolase</keyword>
<dbReference type="Gene3D" id="3.40.1210.10">
    <property type="entry name" value="Survival protein SurE-like phosphatase/nucleotidase"/>
    <property type="match status" value="1"/>
</dbReference>
<accession>A0ABR1MET9</accession>
<name>A0ABR1MET9_9PEZI</name>
<dbReference type="EMBL" id="JBBPDW010000018">
    <property type="protein sequence ID" value="KAK7545384.1"/>
    <property type="molecule type" value="Genomic_DNA"/>
</dbReference>
<evidence type="ECO:0000256" key="3">
    <source>
        <dbReference type="ARBA" id="ARBA00022801"/>
    </source>
</evidence>
<evidence type="ECO:0000313" key="6">
    <source>
        <dbReference type="EMBL" id="KAK7545384.1"/>
    </source>
</evidence>
<dbReference type="InterPro" id="IPR036523">
    <property type="entry name" value="SurE-like_sf"/>
</dbReference>
<dbReference type="PANTHER" id="PTHR30457">
    <property type="entry name" value="5'-NUCLEOTIDASE SURE"/>
    <property type="match status" value="1"/>
</dbReference>
<evidence type="ECO:0000256" key="1">
    <source>
        <dbReference type="ARBA" id="ARBA00011062"/>
    </source>
</evidence>
<dbReference type="InterPro" id="IPR030048">
    <property type="entry name" value="SurE"/>
</dbReference>
<sequence>MHLLALILGIFSVLVIHVAAKPPAEHPSGFWDPNDPHWQWFWRKYDPKYGYESYVRNISEHRRANILLTNDDGWAEKQLRVFYEILSNWGHNVYVYAPDKDVSKPGKLIADTVEYYRIGDDNLGSWKGKCQYKSCQDANPKDVVGFNVTDPRLNWVRGSPIGALLYGVNETKKAFAAMNESHTELDMVLVGPNIGHNYGYKNGKSGSTALLKAASSKHLKLSAISFAGWNKKKTPWYKESTRELETYAYLSLGVTNRILQNGYPFLPQDLPLNVNFPKYRHDKQCSHENFKFVLSRAYMWKPMLSHGPDLEICDSKHLPTECSVVSRKEEGVCYVSITPMNGKTKGTANRDNQVAALKRLEGYLSCLPKQKFSKSFMTNLGCSLRFWDWF</sequence>